<organism evidence="1 2">
    <name type="scientific">Candidatus Pullibacteroides excrementavium</name>
    <dbReference type="NCBI Taxonomy" id="2840905"/>
    <lineage>
        <taxon>Bacteria</taxon>
        <taxon>Pseudomonadati</taxon>
        <taxon>Bacteroidota</taxon>
        <taxon>Bacteroidia</taxon>
        <taxon>Bacteroidales</taxon>
        <taxon>Candidatus Pullibacteroides</taxon>
    </lineage>
</organism>
<dbReference type="EMBL" id="JADIMZ010000077">
    <property type="protein sequence ID" value="MBO8432651.1"/>
    <property type="molecule type" value="Genomic_DNA"/>
</dbReference>
<reference evidence="1" key="2">
    <citation type="journal article" date="2021" name="PeerJ">
        <title>Extensive microbial diversity within the chicken gut microbiome revealed by metagenomics and culture.</title>
        <authorList>
            <person name="Gilroy R."/>
            <person name="Ravi A."/>
            <person name="Getino M."/>
            <person name="Pursley I."/>
            <person name="Horton D.L."/>
            <person name="Alikhan N.F."/>
            <person name="Baker D."/>
            <person name="Gharbi K."/>
            <person name="Hall N."/>
            <person name="Watson M."/>
            <person name="Adriaenssens E.M."/>
            <person name="Foster-Nyarko E."/>
            <person name="Jarju S."/>
            <person name="Secka A."/>
            <person name="Antonio M."/>
            <person name="Oren A."/>
            <person name="Chaudhuri R.R."/>
            <person name="La Ragione R."/>
            <person name="Hildebrand F."/>
            <person name="Pallen M.J."/>
        </authorList>
    </citation>
    <scope>NUCLEOTIDE SEQUENCE</scope>
    <source>
        <strain evidence="1">2889</strain>
    </source>
</reference>
<accession>A0A9D9H166</accession>
<comment type="caution">
    <text evidence="1">The sequence shown here is derived from an EMBL/GenBank/DDBJ whole genome shotgun (WGS) entry which is preliminary data.</text>
</comment>
<dbReference type="AlphaFoldDB" id="A0A9D9H166"/>
<proteinExistence type="predicted"/>
<gene>
    <name evidence="1" type="ORF">IAB08_05105</name>
</gene>
<dbReference type="Proteomes" id="UP000823612">
    <property type="component" value="Unassembled WGS sequence"/>
</dbReference>
<name>A0A9D9H166_9BACT</name>
<sequence>MQAKEKHAGLDFFAIPFQNRLKIHVSVLTIGFISTLPNSHAPKGRGIPDANVT</sequence>
<reference evidence="1" key="1">
    <citation type="submission" date="2020-10" db="EMBL/GenBank/DDBJ databases">
        <authorList>
            <person name="Gilroy R."/>
        </authorList>
    </citation>
    <scope>NUCLEOTIDE SEQUENCE</scope>
    <source>
        <strain evidence="1">2889</strain>
    </source>
</reference>
<evidence type="ECO:0000313" key="2">
    <source>
        <dbReference type="Proteomes" id="UP000823612"/>
    </source>
</evidence>
<protein>
    <submittedName>
        <fullName evidence="1">Uncharacterized protein</fullName>
    </submittedName>
</protein>
<evidence type="ECO:0000313" key="1">
    <source>
        <dbReference type="EMBL" id="MBO8432651.1"/>
    </source>
</evidence>